<sequence length="254" mass="28541">MDRKEMVKKLSEFLGVKHKYLGAPSFAYEVAAGEKIYTIDRQGTITTAGGKITTLEEILQAEQPEETGTPEGNEDKPELIGFDGCEVKLPLEGHTGVTLQNIVNMLASKQHLIMKAFKLTEELLDKTFAEDLSSKEISTIEDFKTALMELGPERCQGLTFDFEQETLTFKLAAENLDADKIAAFQDLIAFINQTAQKLKRSSFKPTQDDNPKYAFRTWLIRLGMNGKEYKTTRKVLLVNLEGSGAFRKVDMKDE</sequence>
<proteinExistence type="predicted"/>
<gene>
    <name evidence="1" type="ORF">MFMK1_000779</name>
</gene>
<protein>
    <recommendedName>
        <fullName evidence="3">Virulence-related protein</fullName>
    </recommendedName>
</protein>
<keyword evidence="2" id="KW-1185">Reference proteome</keyword>
<evidence type="ECO:0000313" key="2">
    <source>
        <dbReference type="Proteomes" id="UP001329915"/>
    </source>
</evidence>
<evidence type="ECO:0000313" key="1">
    <source>
        <dbReference type="EMBL" id="WRO20988.1"/>
    </source>
</evidence>
<dbReference type="EMBL" id="CP121694">
    <property type="protein sequence ID" value="WRO20988.1"/>
    <property type="molecule type" value="Genomic_DNA"/>
</dbReference>
<dbReference type="RefSeq" id="WP_366923863.1">
    <property type="nucleotide sequence ID" value="NZ_CP121694.1"/>
</dbReference>
<dbReference type="KEGG" id="dbc:MFMK1_000779"/>
<accession>A0AAU0UK59</accession>
<dbReference type="AlphaFoldDB" id="A0AAU0UK59"/>
<name>A0AAU0UK59_9FIRM</name>
<evidence type="ECO:0008006" key="3">
    <source>
        <dbReference type="Google" id="ProtNLM"/>
    </source>
</evidence>
<organism evidence="1 2">
    <name type="scientific">Metallumcola ferriviriculae</name>
    <dbReference type="NCBI Taxonomy" id="3039180"/>
    <lineage>
        <taxon>Bacteria</taxon>
        <taxon>Bacillati</taxon>
        <taxon>Bacillota</taxon>
        <taxon>Clostridia</taxon>
        <taxon>Neomoorellales</taxon>
        <taxon>Desulfitibacteraceae</taxon>
        <taxon>Metallumcola</taxon>
    </lineage>
</organism>
<reference evidence="1 2" key="1">
    <citation type="submission" date="2023-04" db="EMBL/GenBank/DDBJ databases">
        <authorList>
            <person name="Hsu D."/>
        </authorList>
    </citation>
    <scope>NUCLEOTIDE SEQUENCE [LARGE SCALE GENOMIC DNA]</scope>
    <source>
        <strain evidence="1 2">MK1</strain>
    </source>
</reference>
<dbReference type="Proteomes" id="UP001329915">
    <property type="component" value="Chromosome"/>
</dbReference>